<dbReference type="Proteomes" id="UP000663193">
    <property type="component" value="Chromosome 1"/>
</dbReference>
<dbReference type="OrthoDB" id="329835at2759"/>
<comment type="similarity">
    <text evidence="1 3">Belongs to the thiolase-like superfamily. Chalcone/stilbene synthases family.</text>
</comment>
<dbReference type="SUPFAM" id="SSF53901">
    <property type="entry name" value="Thiolase-like"/>
    <property type="match status" value="2"/>
</dbReference>
<reference evidence="7" key="1">
    <citation type="journal article" date="2021" name="BMC Genomics">
        <title>Chromosome-level genome assembly and manually-curated proteome of model necrotroph Parastagonospora nodorum Sn15 reveals a genome-wide trove of candidate effector homologs, and redundancy of virulence-related functions within an accessory chromosome.</title>
        <authorList>
            <person name="Bertazzoni S."/>
            <person name="Jones D.A.B."/>
            <person name="Phan H.T."/>
            <person name="Tan K.-C."/>
            <person name="Hane J.K."/>
        </authorList>
    </citation>
    <scope>NUCLEOTIDE SEQUENCE [LARGE SCALE GENOMIC DNA]</scope>
    <source>
        <strain evidence="7">SN15 / ATCC MYA-4574 / FGSC 10173)</strain>
    </source>
</reference>
<dbReference type="EMBL" id="CP069023">
    <property type="protein sequence ID" value="QRC90215.1"/>
    <property type="molecule type" value="Genomic_DNA"/>
</dbReference>
<keyword evidence="2 3" id="KW-0808">Transferase</keyword>
<proteinExistence type="inferred from homology"/>
<dbReference type="InterPro" id="IPR016039">
    <property type="entry name" value="Thiolase-like"/>
</dbReference>
<feature type="domain" description="Chalcone/stilbene synthase N-terminal" evidence="4">
    <location>
        <begin position="76"/>
        <end position="226"/>
    </location>
</feature>
<dbReference type="InterPro" id="IPR001099">
    <property type="entry name" value="Chalcone/stilbene_synt_N"/>
</dbReference>
<evidence type="ECO:0000256" key="1">
    <source>
        <dbReference type="ARBA" id="ARBA00005531"/>
    </source>
</evidence>
<evidence type="ECO:0000259" key="5">
    <source>
        <dbReference type="Pfam" id="PF02797"/>
    </source>
</evidence>
<name>A0A7U2ESB4_PHANO</name>
<keyword evidence="3" id="KW-0012">Acyltransferase</keyword>
<evidence type="ECO:0000259" key="4">
    <source>
        <dbReference type="Pfam" id="PF00195"/>
    </source>
</evidence>
<dbReference type="InterPro" id="IPR012328">
    <property type="entry name" value="Chalcone/stilbene_synt_C"/>
</dbReference>
<sequence>MPSENSSGHAEPSLWIAGLGSQYPPFIAGPEKFDSFAKSIYGTSNAGINQLLKINKATGIATRASINSYESGFGRSEMPPTITEIGQMWRNGGVNLAVQACKKALKEWGGEYSDVTHTIAVTCTDVTTPGYDLHVANKLGLKNDVKRMLLAGIGCAGGMTTMRVAAEIASGATACKRPARILCFACEVCTLNARCNLDETSKTDPADVSVAGALFSDGASAFVLCNDLGMEDPEAAVFKLLEWGNTTIPQTAEYMGFCPSEKGFRTVLTGDVVSYTNDAMKPMFERLHPLAEQKEGHKIAQADFDWALHPEGSTIISGVQQSLGLSSDQLRATKEIYKTRGNASSPTTVIVLDKLRNMGEGKDYVVAAAVGPGLNIEMSILRRCRREDSDDEFA</sequence>
<dbReference type="InterPro" id="IPR011141">
    <property type="entry name" value="Polyketide_synthase_type-III"/>
</dbReference>
<evidence type="ECO:0000256" key="2">
    <source>
        <dbReference type="ARBA" id="ARBA00022679"/>
    </source>
</evidence>
<protein>
    <submittedName>
        <fullName evidence="6">Uncharacterized protein</fullName>
    </submittedName>
</protein>
<dbReference type="GO" id="GO:0016747">
    <property type="term" value="F:acyltransferase activity, transferring groups other than amino-acyl groups"/>
    <property type="evidence" value="ECO:0007669"/>
    <property type="project" value="InterPro"/>
</dbReference>
<dbReference type="Pfam" id="PF00195">
    <property type="entry name" value="Chal_sti_synt_N"/>
    <property type="match status" value="1"/>
</dbReference>
<evidence type="ECO:0000313" key="7">
    <source>
        <dbReference type="Proteomes" id="UP000663193"/>
    </source>
</evidence>
<feature type="domain" description="Chalcone/stilbene synthase C-terminal" evidence="5">
    <location>
        <begin position="246"/>
        <end position="382"/>
    </location>
</feature>
<dbReference type="PANTHER" id="PTHR11877:SF46">
    <property type="entry name" value="TYPE III POLYKETIDE SYNTHASE A"/>
    <property type="match status" value="1"/>
</dbReference>
<dbReference type="PANTHER" id="PTHR11877">
    <property type="entry name" value="HYDROXYMETHYLGLUTARYL-COA SYNTHASE"/>
    <property type="match status" value="1"/>
</dbReference>
<dbReference type="PIRSF" id="PIRSF000451">
    <property type="entry name" value="PKS_III"/>
    <property type="match status" value="1"/>
</dbReference>
<dbReference type="VEuPathDB" id="FungiDB:JI435_096220"/>
<organism evidence="6 7">
    <name type="scientific">Phaeosphaeria nodorum (strain SN15 / ATCC MYA-4574 / FGSC 10173)</name>
    <name type="common">Glume blotch fungus</name>
    <name type="synonym">Parastagonospora nodorum</name>
    <dbReference type="NCBI Taxonomy" id="321614"/>
    <lineage>
        <taxon>Eukaryota</taxon>
        <taxon>Fungi</taxon>
        <taxon>Dikarya</taxon>
        <taxon>Ascomycota</taxon>
        <taxon>Pezizomycotina</taxon>
        <taxon>Dothideomycetes</taxon>
        <taxon>Pleosporomycetidae</taxon>
        <taxon>Pleosporales</taxon>
        <taxon>Pleosporineae</taxon>
        <taxon>Phaeosphaeriaceae</taxon>
        <taxon>Parastagonospora</taxon>
    </lineage>
</organism>
<dbReference type="Gene3D" id="3.40.47.10">
    <property type="match status" value="2"/>
</dbReference>
<dbReference type="AlphaFoldDB" id="A0A7U2ESB4"/>
<dbReference type="Pfam" id="PF02797">
    <property type="entry name" value="Chal_sti_synt_C"/>
    <property type="match status" value="1"/>
</dbReference>
<evidence type="ECO:0000313" key="6">
    <source>
        <dbReference type="EMBL" id="QRC90215.1"/>
    </source>
</evidence>
<evidence type="ECO:0000256" key="3">
    <source>
        <dbReference type="RuleBase" id="RU003633"/>
    </source>
</evidence>
<dbReference type="OMA" id="GQESPFM"/>
<keyword evidence="7" id="KW-1185">Reference proteome</keyword>
<accession>A0A7U2ESB4</accession>
<gene>
    <name evidence="6" type="ORF">JI435_096220</name>
</gene>